<dbReference type="AlphaFoldDB" id="A0AAU7NKI2"/>
<comment type="similarity">
    <text evidence="5 17">Belongs to the cytochrome P450 family.</text>
</comment>
<dbReference type="PANTHER" id="PTHR24292:SF84">
    <property type="entry name" value="CYTOCHROME P450 28A5-RELATED"/>
    <property type="match status" value="1"/>
</dbReference>
<evidence type="ECO:0000256" key="16">
    <source>
        <dbReference type="PIRSR" id="PIRSR602401-1"/>
    </source>
</evidence>
<reference evidence="18" key="1">
    <citation type="submission" date="2024-06" db="EMBL/GenBank/DDBJ databases">
        <title>C18 oxylipin, EpOME, mediates the immune resolution at late infection stage in the legume pod borer, Maruca vitrata.</title>
        <authorList>
            <person name="Esmaeily M."/>
            <person name="Kim Y."/>
        </authorList>
    </citation>
    <scope>NUCLEOTIDE SEQUENCE</scope>
    <source>
        <strain evidence="18">11</strain>
    </source>
</reference>
<keyword evidence="7 16" id="KW-0349">Heme</keyword>
<dbReference type="PRINTS" id="PR00385">
    <property type="entry name" value="P450"/>
</dbReference>
<comment type="subcellular location">
    <subcellularLocation>
        <location evidence="4">Endoplasmic reticulum membrane</location>
        <topology evidence="4">Peripheral membrane protein</topology>
    </subcellularLocation>
    <subcellularLocation>
        <location evidence="3">Microsome membrane</location>
        <topology evidence="3">Peripheral membrane protein</topology>
    </subcellularLocation>
</comment>
<evidence type="ECO:0000256" key="5">
    <source>
        <dbReference type="ARBA" id="ARBA00010617"/>
    </source>
</evidence>
<dbReference type="GO" id="GO:0020037">
    <property type="term" value="F:heme binding"/>
    <property type="evidence" value="ECO:0007669"/>
    <property type="project" value="InterPro"/>
</dbReference>
<dbReference type="InterPro" id="IPR017972">
    <property type="entry name" value="Cyt_P450_CS"/>
</dbReference>
<evidence type="ECO:0000256" key="7">
    <source>
        <dbReference type="ARBA" id="ARBA00022617"/>
    </source>
</evidence>
<keyword evidence="12 16" id="KW-0408">Iron</keyword>
<dbReference type="EMBL" id="PP905472">
    <property type="protein sequence ID" value="XBR96827.1"/>
    <property type="molecule type" value="mRNA"/>
</dbReference>
<dbReference type="InterPro" id="IPR036396">
    <property type="entry name" value="Cyt_P450_sf"/>
</dbReference>
<dbReference type="InterPro" id="IPR050476">
    <property type="entry name" value="Insect_CytP450_Detox"/>
</dbReference>
<evidence type="ECO:0000256" key="9">
    <source>
        <dbReference type="ARBA" id="ARBA00022824"/>
    </source>
</evidence>
<name>A0AAU7NKI2_MARVT</name>
<feature type="binding site" description="axial binding residue" evidence="16">
    <location>
        <position position="459"/>
    </location>
    <ligand>
        <name>heme</name>
        <dbReference type="ChEBI" id="CHEBI:30413"/>
    </ligand>
    <ligandPart>
        <name>Fe</name>
        <dbReference type="ChEBI" id="CHEBI:18248"/>
    </ligandPart>
</feature>
<proteinExistence type="evidence at transcript level"/>
<keyword evidence="11 17" id="KW-0560">Oxidoreductase</keyword>
<dbReference type="GO" id="GO:0005506">
    <property type="term" value="F:iron ion binding"/>
    <property type="evidence" value="ECO:0007669"/>
    <property type="project" value="InterPro"/>
</dbReference>
<evidence type="ECO:0000256" key="12">
    <source>
        <dbReference type="ARBA" id="ARBA00023004"/>
    </source>
</evidence>
<sequence length="525" mass="60567">MLSILLYTLAAIFAGAYYFAVRKYNYWKKRNVPHLKPTPLLGNYGEFIRLKKHLSTVMDEMCKQFPNEPYFGAYYGTDPTLIVKDPETLKLITTKDFYYFSGRENSEYVHKELWVKTHNLFNSGGDEWRVVRQNLTPVFTSAKMKNMFYLIAKCSYEFENLIDEDTKVSNSLEIRAFFSRFTMACIASCAFGIDSDTMGKDYKDNPFTKVSDEFFGGSSSFAFKNNIRSLWPGIFYGLGYQAAPESVDKFFEKFIVSIFENRNHKPTSRNDLIDFILTFYKNNHIVGDSITNLKTGDDKKVQIPVTDKLLLAQCLVFFLAGFETSATTASYTLFELAKHPEAQKKVQEEIDAYLKKYDNKLVYEIVNELPYTYACVEEAMRLYPVLVGLTREVVEDYTLPSGVHLAQGTRVHIPVYHLHRQAKFFPEPEVYRPERFLGEERRNIIPYSYMPFGEGSRICIGMRFAKMQVLAGLVTILKKNTVKLDASTPLKPTFNPLLLIPTPNDPLKVEVHPREGWEGRRFNQA</sequence>
<dbReference type="GO" id="GO:0005789">
    <property type="term" value="C:endoplasmic reticulum membrane"/>
    <property type="evidence" value="ECO:0007669"/>
    <property type="project" value="UniProtKB-SubCell"/>
</dbReference>
<keyword evidence="9" id="KW-0256">Endoplasmic reticulum</keyword>
<evidence type="ECO:0000313" key="18">
    <source>
        <dbReference type="EMBL" id="XBR96827.1"/>
    </source>
</evidence>
<keyword evidence="8 16" id="KW-0479">Metal-binding</keyword>
<comment type="cofactor">
    <cofactor evidence="1 16">
        <name>heme</name>
        <dbReference type="ChEBI" id="CHEBI:30413"/>
    </cofactor>
</comment>
<evidence type="ECO:0000256" key="3">
    <source>
        <dbReference type="ARBA" id="ARBA00004174"/>
    </source>
</evidence>
<evidence type="ECO:0000256" key="4">
    <source>
        <dbReference type="ARBA" id="ARBA00004406"/>
    </source>
</evidence>
<dbReference type="FunFam" id="1.10.630.10:FF:000042">
    <property type="entry name" value="Cytochrome P450"/>
    <property type="match status" value="1"/>
</dbReference>
<organism evidence="18">
    <name type="scientific">Maruca vitrata</name>
    <name type="common">Bean pod borer moth</name>
    <dbReference type="NCBI Taxonomy" id="497515"/>
    <lineage>
        <taxon>Eukaryota</taxon>
        <taxon>Metazoa</taxon>
        <taxon>Ecdysozoa</taxon>
        <taxon>Arthropoda</taxon>
        <taxon>Hexapoda</taxon>
        <taxon>Insecta</taxon>
        <taxon>Pterygota</taxon>
        <taxon>Neoptera</taxon>
        <taxon>Endopterygota</taxon>
        <taxon>Lepidoptera</taxon>
        <taxon>Glossata</taxon>
        <taxon>Ditrysia</taxon>
        <taxon>Pyraloidea</taxon>
        <taxon>Crambidae</taxon>
        <taxon>Spilomelinae</taxon>
        <taxon>Maruca</taxon>
    </lineage>
</organism>
<dbReference type="Gene3D" id="1.10.630.10">
    <property type="entry name" value="Cytochrome P450"/>
    <property type="match status" value="1"/>
</dbReference>
<evidence type="ECO:0000256" key="17">
    <source>
        <dbReference type="RuleBase" id="RU000461"/>
    </source>
</evidence>
<keyword evidence="13 17" id="KW-0503">Monooxygenase</keyword>
<keyword evidence="14" id="KW-0472">Membrane</keyword>
<dbReference type="SUPFAM" id="SSF48264">
    <property type="entry name" value="Cytochrome P450"/>
    <property type="match status" value="1"/>
</dbReference>
<evidence type="ECO:0000256" key="2">
    <source>
        <dbReference type="ARBA" id="ARBA00003690"/>
    </source>
</evidence>
<dbReference type="Pfam" id="PF00067">
    <property type="entry name" value="p450"/>
    <property type="match status" value="1"/>
</dbReference>
<accession>A0AAU7NKI2</accession>
<keyword evidence="10" id="KW-0492">Microsome</keyword>
<dbReference type="GO" id="GO:0016712">
    <property type="term" value="F:oxidoreductase activity, acting on paired donors, with incorporation or reduction of molecular oxygen, reduced flavin or flavoprotein as one donor, and incorporation of one atom of oxygen"/>
    <property type="evidence" value="ECO:0007669"/>
    <property type="project" value="UniProtKB-EC"/>
</dbReference>
<comment type="function">
    <text evidence="2">May be involved in the metabolism of insect hormones and in the breakdown of synthetic insecticides.</text>
</comment>
<dbReference type="PRINTS" id="PR00463">
    <property type="entry name" value="EP450I"/>
</dbReference>
<dbReference type="PANTHER" id="PTHR24292">
    <property type="entry name" value="CYTOCHROME P450"/>
    <property type="match status" value="1"/>
</dbReference>
<evidence type="ECO:0000256" key="11">
    <source>
        <dbReference type="ARBA" id="ARBA00023002"/>
    </source>
</evidence>
<evidence type="ECO:0000256" key="1">
    <source>
        <dbReference type="ARBA" id="ARBA00001971"/>
    </source>
</evidence>
<dbReference type="PROSITE" id="PS00086">
    <property type="entry name" value="CYTOCHROME_P450"/>
    <property type="match status" value="1"/>
</dbReference>
<dbReference type="CDD" id="cd11056">
    <property type="entry name" value="CYP6-like"/>
    <property type="match status" value="1"/>
</dbReference>
<evidence type="ECO:0000256" key="6">
    <source>
        <dbReference type="ARBA" id="ARBA00012109"/>
    </source>
</evidence>
<protein>
    <recommendedName>
        <fullName evidence="6">unspecific monooxygenase</fullName>
        <ecNumber evidence="6">1.14.14.1</ecNumber>
    </recommendedName>
</protein>
<dbReference type="InterPro" id="IPR001128">
    <property type="entry name" value="Cyt_P450"/>
</dbReference>
<evidence type="ECO:0000256" key="10">
    <source>
        <dbReference type="ARBA" id="ARBA00022848"/>
    </source>
</evidence>
<dbReference type="InterPro" id="IPR002401">
    <property type="entry name" value="Cyt_P450_E_grp-I"/>
</dbReference>
<comment type="catalytic activity">
    <reaction evidence="15">
        <text>an organic molecule + reduced [NADPH--hemoprotein reductase] + O2 = an alcohol + oxidized [NADPH--hemoprotein reductase] + H2O + H(+)</text>
        <dbReference type="Rhea" id="RHEA:17149"/>
        <dbReference type="Rhea" id="RHEA-COMP:11964"/>
        <dbReference type="Rhea" id="RHEA-COMP:11965"/>
        <dbReference type="ChEBI" id="CHEBI:15377"/>
        <dbReference type="ChEBI" id="CHEBI:15378"/>
        <dbReference type="ChEBI" id="CHEBI:15379"/>
        <dbReference type="ChEBI" id="CHEBI:30879"/>
        <dbReference type="ChEBI" id="CHEBI:57618"/>
        <dbReference type="ChEBI" id="CHEBI:58210"/>
        <dbReference type="ChEBI" id="CHEBI:142491"/>
        <dbReference type="EC" id="1.14.14.1"/>
    </reaction>
</comment>
<evidence type="ECO:0000256" key="8">
    <source>
        <dbReference type="ARBA" id="ARBA00022723"/>
    </source>
</evidence>
<evidence type="ECO:0000256" key="14">
    <source>
        <dbReference type="ARBA" id="ARBA00023136"/>
    </source>
</evidence>
<dbReference type="EC" id="1.14.14.1" evidence="6"/>
<evidence type="ECO:0000256" key="15">
    <source>
        <dbReference type="ARBA" id="ARBA00047827"/>
    </source>
</evidence>
<evidence type="ECO:0000256" key="13">
    <source>
        <dbReference type="ARBA" id="ARBA00023033"/>
    </source>
</evidence>